<reference evidence="2" key="1">
    <citation type="journal article" date="2020" name="Stud. Mycol.">
        <title>101 Dothideomycetes genomes: a test case for predicting lifestyles and emergence of pathogens.</title>
        <authorList>
            <person name="Haridas S."/>
            <person name="Albert R."/>
            <person name="Binder M."/>
            <person name="Bloem J."/>
            <person name="Labutti K."/>
            <person name="Salamov A."/>
            <person name="Andreopoulos B."/>
            <person name="Baker S."/>
            <person name="Barry K."/>
            <person name="Bills G."/>
            <person name="Bluhm B."/>
            <person name="Cannon C."/>
            <person name="Castanera R."/>
            <person name="Culley D."/>
            <person name="Daum C."/>
            <person name="Ezra D."/>
            <person name="Gonzalez J."/>
            <person name="Henrissat B."/>
            <person name="Kuo A."/>
            <person name="Liang C."/>
            <person name="Lipzen A."/>
            <person name="Lutzoni F."/>
            <person name="Magnuson J."/>
            <person name="Mondo S."/>
            <person name="Nolan M."/>
            <person name="Ohm R."/>
            <person name="Pangilinan J."/>
            <person name="Park H.-J."/>
            <person name="Ramirez L."/>
            <person name="Alfaro M."/>
            <person name="Sun H."/>
            <person name="Tritt A."/>
            <person name="Yoshinaga Y."/>
            <person name="Zwiers L.-H."/>
            <person name="Turgeon B."/>
            <person name="Goodwin S."/>
            <person name="Spatafora J."/>
            <person name="Crous P."/>
            <person name="Grigoriev I."/>
        </authorList>
    </citation>
    <scope>NUCLEOTIDE SEQUENCE</scope>
    <source>
        <strain evidence="2">CBS 123094</strain>
    </source>
</reference>
<feature type="region of interest" description="Disordered" evidence="1">
    <location>
        <begin position="69"/>
        <end position="94"/>
    </location>
</feature>
<dbReference type="OrthoDB" id="3927958at2759"/>
<evidence type="ECO:0000256" key="1">
    <source>
        <dbReference type="SAM" id="MobiDB-lite"/>
    </source>
</evidence>
<keyword evidence="3" id="KW-1185">Reference proteome</keyword>
<organism evidence="2 3">
    <name type="scientific">Amniculicola lignicola CBS 123094</name>
    <dbReference type="NCBI Taxonomy" id="1392246"/>
    <lineage>
        <taxon>Eukaryota</taxon>
        <taxon>Fungi</taxon>
        <taxon>Dikarya</taxon>
        <taxon>Ascomycota</taxon>
        <taxon>Pezizomycotina</taxon>
        <taxon>Dothideomycetes</taxon>
        <taxon>Pleosporomycetidae</taxon>
        <taxon>Pleosporales</taxon>
        <taxon>Amniculicolaceae</taxon>
        <taxon>Amniculicola</taxon>
    </lineage>
</organism>
<name>A0A6A5WH94_9PLEO</name>
<gene>
    <name evidence="2" type="ORF">P154DRAFT_620936</name>
</gene>
<feature type="region of interest" description="Disordered" evidence="1">
    <location>
        <begin position="205"/>
        <end position="224"/>
    </location>
</feature>
<evidence type="ECO:0000313" key="2">
    <source>
        <dbReference type="EMBL" id="KAF1999511.1"/>
    </source>
</evidence>
<protein>
    <submittedName>
        <fullName evidence="2">Uncharacterized protein</fullName>
    </submittedName>
</protein>
<evidence type="ECO:0000313" key="3">
    <source>
        <dbReference type="Proteomes" id="UP000799779"/>
    </source>
</evidence>
<dbReference type="AlphaFoldDB" id="A0A6A5WH94"/>
<feature type="compositionally biased region" description="Polar residues" evidence="1">
    <location>
        <begin position="70"/>
        <end position="94"/>
    </location>
</feature>
<dbReference type="EMBL" id="ML977595">
    <property type="protein sequence ID" value="KAF1999511.1"/>
    <property type="molecule type" value="Genomic_DNA"/>
</dbReference>
<dbReference type="Proteomes" id="UP000799779">
    <property type="component" value="Unassembled WGS sequence"/>
</dbReference>
<feature type="compositionally biased region" description="Gly residues" evidence="1">
    <location>
        <begin position="206"/>
        <end position="224"/>
    </location>
</feature>
<sequence length="224" mass="25155">MCYYRLYVFMGCGHTTSSNTPMRTCATIRSNQRGSELDVSKGRVSPTTLPVRRRDKPVSEGDAVEECKPSVSTSTATDSTFRTPNFATRSQNQKQDPILAQPCELRQAHPFLTYRLYSTCPRCTQASHQRLQGIANQHVKFEDWKWRVKYLSPVPEEARWIEWEELGGIGELMGSWVREWKERGDGLLGAIREGIVEEEERNEMGMGTGMSVGGVGLRGGMGSS</sequence>
<proteinExistence type="predicted"/>
<accession>A0A6A5WH94</accession>